<organism evidence="1 2">
    <name type="scientific">Candidatus Rhodobacter oscarellae</name>
    <dbReference type="NCBI Taxonomy" id="1675527"/>
    <lineage>
        <taxon>Bacteria</taxon>
        <taxon>Pseudomonadati</taxon>
        <taxon>Pseudomonadota</taxon>
        <taxon>Alphaproteobacteria</taxon>
        <taxon>Rhodobacterales</taxon>
        <taxon>Rhodobacter group</taxon>
        <taxon>Rhodobacter</taxon>
    </lineage>
</organism>
<dbReference type="OrthoDB" id="9126078at2"/>
<dbReference type="RefSeq" id="WP_049643836.1">
    <property type="nucleotide sequence ID" value="NZ_LFTY01000002.1"/>
</dbReference>
<dbReference type="PATRIC" id="fig|1675527.3.peg.3316"/>
<dbReference type="Proteomes" id="UP000037178">
    <property type="component" value="Unassembled WGS sequence"/>
</dbReference>
<dbReference type="STRING" id="1675527.AIOL_003172"/>
<evidence type="ECO:0000313" key="2">
    <source>
        <dbReference type="Proteomes" id="UP000037178"/>
    </source>
</evidence>
<accession>A0A0J9E6B2</accession>
<dbReference type="EMBL" id="LFTY01000002">
    <property type="protein sequence ID" value="KMW58201.1"/>
    <property type="molecule type" value="Genomic_DNA"/>
</dbReference>
<sequence>MSAPIAYIDRTRAYYQALGYGAPYDWAHFRDVPFARLGKPLAEARIAVVTTAAPFKPGAGNQGPGAAYNAQAKFYEVYAVAAEPIPDLRISHVAIDRDHTSAEDPGTWLPLRALRSEHSNAAPLVYGLPTNRSHRQSQADAEVLCDLMTGGGVDAAILVPNCPVCHQSVCFAARALESAGIATVIMGCARDIVEHAGAPRFLFSDFPLGNAAGRPGDPDSQLKTMRLALRLLVEAEAPRTTWVSPLRWPGPPDWREDYSNPARLSPEEIAARRAAFDQGKAQAKALRGNASAVK</sequence>
<evidence type="ECO:0000313" key="1">
    <source>
        <dbReference type="EMBL" id="KMW58201.1"/>
    </source>
</evidence>
<gene>
    <name evidence="1" type="ORF">AIOL_003172</name>
</gene>
<comment type="caution">
    <text evidence="1">The sequence shown here is derived from an EMBL/GenBank/DDBJ whole genome shotgun (WGS) entry which is preliminary data.</text>
</comment>
<proteinExistence type="predicted"/>
<protein>
    <submittedName>
        <fullName evidence="1">Putative reductase</fullName>
    </submittedName>
</protein>
<dbReference type="AlphaFoldDB" id="A0A0J9E6B2"/>
<reference evidence="1 2" key="1">
    <citation type="submission" date="2015-06" db="EMBL/GenBank/DDBJ databases">
        <title>Draft genome sequence of an Alphaproteobacteria species associated to the Mediterranean sponge Oscarella lobularis.</title>
        <authorList>
            <person name="Jourda C."/>
            <person name="Santini S."/>
            <person name="Claverie J.-M."/>
        </authorList>
    </citation>
    <scope>NUCLEOTIDE SEQUENCE [LARGE SCALE GENOMIC DNA]</scope>
    <source>
        <strain evidence="1">IGS</strain>
    </source>
</reference>
<name>A0A0J9E6B2_9RHOB</name>
<keyword evidence="2" id="KW-1185">Reference proteome</keyword>